<dbReference type="PRINTS" id="PR00326">
    <property type="entry name" value="GTP1OBG"/>
</dbReference>
<evidence type="ECO:0000313" key="12">
    <source>
        <dbReference type="RefSeq" id="XP_019630473.1"/>
    </source>
</evidence>
<evidence type="ECO:0000256" key="8">
    <source>
        <dbReference type="SAM" id="MobiDB-lite"/>
    </source>
</evidence>
<feature type="domain" description="Obg" evidence="10">
    <location>
        <begin position="17"/>
        <end position="152"/>
    </location>
</feature>
<dbReference type="PANTHER" id="PTHR11702">
    <property type="entry name" value="DEVELOPMENTALLY REGULATED GTP-BINDING PROTEIN-RELATED"/>
    <property type="match status" value="1"/>
</dbReference>
<dbReference type="InterPro" id="IPR006169">
    <property type="entry name" value="GTP1_OBG_dom"/>
</dbReference>
<keyword evidence="11" id="KW-1185">Reference proteome</keyword>
<feature type="region of interest" description="Disordered" evidence="8">
    <location>
        <begin position="357"/>
        <end position="383"/>
    </location>
</feature>
<dbReference type="RefSeq" id="XP_019630473.1">
    <property type="nucleotide sequence ID" value="XM_019774914.1"/>
</dbReference>
<evidence type="ECO:0000259" key="10">
    <source>
        <dbReference type="PROSITE" id="PS51883"/>
    </source>
</evidence>
<dbReference type="PANTHER" id="PTHR11702:SF43">
    <property type="entry name" value="GTP-BINDING PROTEIN 10"/>
    <property type="match status" value="1"/>
</dbReference>
<evidence type="ECO:0000259" key="9">
    <source>
        <dbReference type="PROSITE" id="PS51710"/>
    </source>
</evidence>
<dbReference type="SUPFAM" id="SSF52540">
    <property type="entry name" value="P-loop containing nucleoside triphosphate hydrolases"/>
    <property type="match status" value="1"/>
</dbReference>
<dbReference type="PROSITE" id="PS51710">
    <property type="entry name" value="G_OBG"/>
    <property type="match status" value="1"/>
</dbReference>
<evidence type="ECO:0000256" key="5">
    <source>
        <dbReference type="ARBA" id="ARBA00023134"/>
    </source>
</evidence>
<dbReference type="KEGG" id="bbel:109474582"/>
<comment type="similarity">
    <text evidence="2">Belongs to the TRAFAC class OBG-HflX-like GTPase superfamily. OBG GTPase family.</text>
</comment>
<evidence type="ECO:0000256" key="1">
    <source>
        <dbReference type="ARBA" id="ARBA00004604"/>
    </source>
</evidence>
<dbReference type="PROSITE" id="PS51883">
    <property type="entry name" value="OBG"/>
    <property type="match status" value="1"/>
</dbReference>
<dbReference type="GO" id="GO:0042254">
    <property type="term" value="P:ribosome biogenesis"/>
    <property type="evidence" value="ECO:0007669"/>
    <property type="project" value="UniProtKB-UniRule"/>
</dbReference>
<dbReference type="PIRSF" id="PIRSF002401">
    <property type="entry name" value="GTP_bd_Obg/CgtA"/>
    <property type="match status" value="1"/>
</dbReference>
<dbReference type="InterPro" id="IPR036726">
    <property type="entry name" value="GTP1_OBG_dom_sf"/>
</dbReference>
<keyword evidence="5" id="KW-0342">GTP-binding</keyword>
<dbReference type="GO" id="GO:0005525">
    <property type="term" value="F:GTP binding"/>
    <property type="evidence" value="ECO:0007669"/>
    <property type="project" value="UniProtKB-KW"/>
</dbReference>
<dbReference type="InterPro" id="IPR031167">
    <property type="entry name" value="G_OBG"/>
</dbReference>
<keyword evidence="3" id="KW-0690">Ribosome biogenesis</keyword>
<reference evidence="12" key="1">
    <citation type="submission" date="2025-08" db="UniProtKB">
        <authorList>
            <consortium name="RefSeq"/>
        </authorList>
    </citation>
    <scope>IDENTIFICATION</scope>
    <source>
        <tissue evidence="12">Gonad</tissue>
    </source>
</reference>
<dbReference type="InterPro" id="IPR014100">
    <property type="entry name" value="GTP-bd_Obg/CgtA"/>
</dbReference>
<protein>
    <recommendedName>
        <fullName evidence="7">GTP-binding protein 10</fullName>
    </recommendedName>
</protein>
<keyword evidence="6" id="KW-0539">Nucleus</keyword>
<organism evidence="11 12">
    <name type="scientific">Branchiostoma belcheri</name>
    <name type="common">Amphioxus</name>
    <dbReference type="NCBI Taxonomy" id="7741"/>
    <lineage>
        <taxon>Eukaryota</taxon>
        <taxon>Metazoa</taxon>
        <taxon>Chordata</taxon>
        <taxon>Cephalochordata</taxon>
        <taxon>Leptocardii</taxon>
        <taxon>Amphioxiformes</taxon>
        <taxon>Branchiostomatidae</taxon>
        <taxon>Branchiostoma</taxon>
    </lineage>
</organism>
<name>A0A6P4Z1Q6_BRABE</name>
<dbReference type="Pfam" id="PF01926">
    <property type="entry name" value="MMR_HSR1"/>
    <property type="match status" value="1"/>
</dbReference>
<evidence type="ECO:0000256" key="3">
    <source>
        <dbReference type="ARBA" id="ARBA00022517"/>
    </source>
</evidence>
<evidence type="ECO:0000256" key="6">
    <source>
        <dbReference type="ARBA" id="ARBA00023242"/>
    </source>
</evidence>
<dbReference type="GO" id="GO:0005730">
    <property type="term" value="C:nucleolus"/>
    <property type="evidence" value="ECO:0007669"/>
    <property type="project" value="UniProtKB-SubCell"/>
</dbReference>
<dbReference type="AlphaFoldDB" id="A0A6P4Z1Q6"/>
<dbReference type="OrthoDB" id="347018at2759"/>
<keyword evidence="4" id="KW-0547">Nucleotide-binding</keyword>
<feature type="domain" description="OBG-type G" evidence="9">
    <location>
        <begin position="153"/>
        <end position="348"/>
    </location>
</feature>
<dbReference type="SUPFAM" id="SSF82051">
    <property type="entry name" value="Obg GTP-binding protein N-terminal domain"/>
    <property type="match status" value="1"/>
</dbReference>
<dbReference type="Proteomes" id="UP000515135">
    <property type="component" value="Unplaced"/>
</dbReference>
<dbReference type="Gene3D" id="2.70.210.12">
    <property type="entry name" value="GTP1/OBG domain"/>
    <property type="match status" value="1"/>
</dbReference>
<dbReference type="GO" id="GO:0005739">
    <property type="term" value="C:mitochondrion"/>
    <property type="evidence" value="ECO:0007669"/>
    <property type="project" value="TreeGrafter"/>
</dbReference>
<dbReference type="Pfam" id="PF01018">
    <property type="entry name" value="GTP1_OBG"/>
    <property type="match status" value="1"/>
</dbReference>
<dbReference type="GO" id="GO:0000287">
    <property type="term" value="F:magnesium ion binding"/>
    <property type="evidence" value="ECO:0007669"/>
    <property type="project" value="InterPro"/>
</dbReference>
<evidence type="ECO:0000256" key="4">
    <source>
        <dbReference type="ARBA" id="ARBA00022741"/>
    </source>
</evidence>
<evidence type="ECO:0000256" key="7">
    <source>
        <dbReference type="ARBA" id="ARBA00039729"/>
    </source>
</evidence>
<sequence>MVFLTRILQRAPGARKRGFVDKLRVYVRGGSGGMGLPKYNGRGGDGGHVVFVAKDDLTLKQVIDRTPNKRFIAGVGANATRRAIQGDRGPNLTVEVPTGITVLTDTKQVIANLNQPGDQAVVAKGGQGGAHWSDFLPKKGQIRSVTMELKLISDVGLVGFPNAGKSTLLKAVSSADPKIADYPFTTMRPQIGIVQYKDLRRVSLADLPGLIEGAHNNVGMGHHFLRHVERTKLLLFMVDVHGFVLSMKHPHRTAFQTVALLMKELELYKSDLVDKPAVLAINKMDMTGAGDRAEELLYKLEHFEDSVTELPKDMRPRRQVQFEDIFQISAKEKQGLNKLKDKVREILDERFDEEQNELKQQAMQRLQKEASYGKTTDRTADVI</sequence>
<dbReference type="GeneID" id="109474582"/>
<evidence type="ECO:0000256" key="2">
    <source>
        <dbReference type="ARBA" id="ARBA00007699"/>
    </source>
</evidence>
<accession>A0A6P4Z1Q6</accession>
<dbReference type="CDD" id="cd01898">
    <property type="entry name" value="Obg"/>
    <property type="match status" value="1"/>
</dbReference>
<dbReference type="Gene3D" id="3.40.50.300">
    <property type="entry name" value="P-loop containing nucleotide triphosphate hydrolases"/>
    <property type="match status" value="1"/>
</dbReference>
<comment type="subcellular location">
    <subcellularLocation>
        <location evidence="1">Nucleus</location>
        <location evidence="1">Nucleolus</location>
    </subcellularLocation>
</comment>
<proteinExistence type="inferred from homology"/>
<dbReference type="InterPro" id="IPR027417">
    <property type="entry name" value="P-loop_NTPase"/>
</dbReference>
<dbReference type="InterPro" id="IPR006073">
    <property type="entry name" value="GTP-bd"/>
</dbReference>
<dbReference type="GO" id="GO:0003924">
    <property type="term" value="F:GTPase activity"/>
    <property type="evidence" value="ECO:0007669"/>
    <property type="project" value="InterPro"/>
</dbReference>
<gene>
    <name evidence="12" type="primary">LOC109474582</name>
</gene>
<evidence type="ECO:0000313" key="11">
    <source>
        <dbReference type="Proteomes" id="UP000515135"/>
    </source>
</evidence>
<dbReference type="InterPro" id="IPR045086">
    <property type="entry name" value="OBG_GTPase"/>
</dbReference>